<evidence type="ECO:0000313" key="1">
    <source>
        <dbReference type="EMBL" id="PIP22238.1"/>
    </source>
</evidence>
<dbReference type="AlphaFoldDB" id="A0A2G9YSN1"/>
<gene>
    <name evidence="1" type="ORF">COX38_01675</name>
</gene>
<comment type="caution">
    <text evidence="1">The sequence shown here is derived from an EMBL/GenBank/DDBJ whole genome shotgun (WGS) entry which is preliminary data.</text>
</comment>
<organism evidence="1 2">
    <name type="scientific">Candidatus Nealsonbacteria bacterium CG23_combo_of_CG06-09_8_20_14_all_39_25</name>
    <dbReference type="NCBI Taxonomy" id="1974723"/>
    <lineage>
        <taxon>Bacteria</taxon>
        <taxon>Candidatus Nealsoniibacteriota</taxon>
    </lineage>
</organism>
<sequence>MKRLTQQEMRATRYRVAKYIHNNVKENHYPGFLEIKKRFKIGLHTYFKNIAQAYKLAGLKYKRSNFWTDRRLKKEKIVRKDIINLIRLEGEKGKQLARREIESRFKIGIINYFKSLREAYRYAGVKFEPHFGPRTKEERKQTKQAVLSYVKEKVKNERYFPDIHEMRREFNIGTETYFPGGIKEIIKKAGLGKEKFSAFWRLEKERRLLKIAQYILGQRGYKIISKQNKIGPDMVVKKNGNFIPIELKAFRKNSYLPARLIPRNPISQISTYIRELKGPFGIIITTAEDLQPRYKNKVPKNVKIWFHKDIIKTIPPKSDLGEDLEFIASTFPNFNSETVIRKMRQEVIQYIKMYAKQNKYPITREIQKKFKINLHSYFKDIFEAYKLAGVKYPGHKKRMSGRKATKAEKEKIRAEMVSFVKNRSKENLPCGYNVIQRELRVAIPSYFSSMQEIYKKAEVLT</sequence>
<name>A0A2G9YSN1_9BACT</name>
<evidence type="ECO:0000313" key="2">
    <source>
        <dbReference type="Proteomes" id="UP000229054"/>
    </source>
</evidence>
<dbReference type="EMBL" id="PCRN01000064">
    <property type="protein sequence ID" value="PIP22238.1"/>
    <property type="molecule type" value="Genomic_DNA"/>
</dbReference>
<accession>A0A2G9YSN1</accession>
<protein>
    <submittedName>
        <fullName evidence="1">Uncharacterized protein</fullName>
    </submittedName>
</protein>
<proteinExistence type="predicted"/>
<dbReference type="Proteomes" id="UP000229054">
    <property type="component" value="Unassembled WGS sequence"/>
</dbReference>
<reference evidence="1 2" key="1">
    <citation type="submission" date="2017-09" db="EMBL/GenBank/DDBJ databases">
        <title>Depth-based differentiation of microbial function through sediment-hosted aquifers and enrichment of novel symbionts in the deep terrestrial subsurface.</title>
        <authorList>
            <person name="Probst A.J."/>
            <person name="Ladd B."/>
            <person name="Jarett J.K."/>
            <person name="Geller-Mcgrath D.E."/>
            <person name="Sieber C.M."/>
            <person name="Emerson J.B."/>
            <person name="Anantharaman K."/>
            <person name="Thomas B.C."/>
            <person name="Malmstrom R."/>
            <person name="Stieglmeier M."/>
            <person name="Klingl A."/>
            <person name="Woyke T."/>
            <person name="Ryan C.M."/>
            <person name="Banfield J.F."/>
        </authorList>
    </citation>
    <scope>NUCLEOTIDE SEQUENCE [LARGE SCALE GENOMIC DNA]</scope>
    <source>
        <strain evidence="1">CG23_combo_of_CG06-09_8_20_14_all_39_25</strain>
    </source>
</reference>